<feature type="transmembrane region" description="Helical" evidence="8">
    <location>
        <begin position="196"/>
        <end position="216"/>
    </location>
</feature>
<evidence type="ECO:0000313" key="11">
    <source>
        <dbReference type="Proteomes" id="UP001500631"/>
    </source>
</evidence>
<feature type="transmembrane region" description="Helical" evidence="8">
    <location>
        <begin position="7"/>
        <end position="26"/>
    </location>
</feature>
<evidence type="ECO:0000259" key="9">
    <source>
        <dbReference type="PROSITE" id="PS50850"/>
    </source>
</evidence>
<gene>
    <name evidence="10" type="ORF">GCM10023338_08100</name>
</gene>
<evidence type="ECO:0000256" key="8">
    <source>
        <dbReference type="SAM" id="Phobius"/>
    </source>
</evidence>
<keyword evidence="11" id="KW-1185">Reference proteome</keyword>
<evidence type="ECO:0000256" key="1">
    <source>
        <dbReference type="ARBA" id="ARBA00004651"/>
    </source>
</evidence>
<dbReference type="NCBIfam" id="TIGR00711">
    <property type="entry name" value="efflux_EmrB"/>
    <property type="match status" value="1"/>
</dbReference>
<dbReference type="Gene3D" id="1.20.1720.10">
    <property type="entry name" value="Multidrug resistance protein D"/>
    <property type="match status" value="1"/>
</dbReference>
<keyword evidence="7 8" id="KW-0472">Membrane</keyword>
<evidence type="ECO:0000256" key="6">
    <source>
        <dbReference type="ARBA" id="ARBA00022989"/>
    </source>
</evidence>
<evidence type="ECO:0000256" key="2">
    <source>
        <dbReference type="ARBA" id="ARBA00008537"/>
    </source>
</evidence>
<evidence type="ECO:0000256" key="5">
    <source>
        <dbReference type="ARBA" id="ARBA00022692"/>
    </source>
</evidence>
<name>A0ABP9MNK1_9GAMM</name>
<dbReference type="SUPFAM" id="SSF103473">
    <property type="entry name" value="MFS general substrate transporter"/>
    <property type="match status" value="1"/>
</dbReference>
<keyword evidence="6 8" id="KW-1133">Transmembrane helix</keyword>
<protein>
    <submittedName>
        <fullName evidence="10">MFS transporter</fullName>
    </submittedName>
</protein>
<organism evidence="10 11">
    <name type="scientific">Wohlfahrtiimonas larvae</name>
    <dbReference type="NCBI Taxonomy" id="1157986"/>
    <lineage>
        <taxon>Bacteria</taxon>
        <taxon>Pseudomonadati</taxon>
        <taxon>Pseudomonadota</taxon>
        <taxon>Gammaproteobacteria</taxon>
        <taxon>Cardiobacteriales</taxon>
        <taxon>Ignatzschineriaceae</taxon>
        <taxon>Wohlfahrtiimonas</taxon>
    </lineage>
</organism>
<dbReference type="InterPro" id="IPR004638">
    <property type="entry name" value="EmrB-like"/>
</dbReference>
<keyword evidence="5 8" id="KW-0812">Transmembrane</keyword>
<evidence type="ECO:0000313" key="10">
    <source>
        <dbReference type="EMBL" id="GAA5097030.1"/>
    </source>
</evidence>
<dbReference type="InterPro" id="IPR036259">
    <property type="entry name" value="MFS_trans_sf"/>
</dbReference>
<evidence type="ECO:0000256" key="3">
    <source>
        <dbReference type="ARBA" id="ARBA00022448"/>
    </source>
</evidence>
<accession>A0ABP9MNK1</accession>
<feature type="transmembrane region" description="Helical" evidence="8">
    <location>
        <begin position="106"/>
        <end position="124"/>
    </location>
</feature>
<feature type="transmembrane region" description="Helical" evidence="8">
    <location>
        <begin position="398"/>
        <end position="416"/>
    </location>
</feature>
<feature type="transmembrane region" description="Helical" evidence="8">
    <location>
        <begin position="451"/>
        <end position="476"/>
    </location>
</feature>
<feature type="transmembrane region" description="Helical" evidence="8">
    <location>
        <begin position="327"/>
        <end position="345"/>
    </location>
</feature>
<evidence type="ECO:0000256" key="4">
    <source>
        <dbReference type="ARBA" id="ARBA00022475"/>
    </source>
</evidence>
<dbReference type="InterPro" id="IPR011701">
    <property type="entry name" value="MFS"/>
</dbReference>
<comment type="caution">
    <text evidence="10">The sequence shown here is derived from an EMBL/GenBank/DDBJ whole genome shotgun (WGS) entry which is preliminary data.</text>
</comment>
<dbReference type="Proteomes" id="UP001500631">
    <property type="component" value="Unassembled WGS sequence"/>
</dbReference>
<dbReference type="RefSeq" id="WP_077924913.1">
    <property type="nucleotide sequence ID" value="NZ_BAABKE010000002.1"/>
</dbReference>
<sequence length="482" mass="52256">MTRKELFTMIAVSLGSFMVTLDISIVNVALPAIQQDLNSSMTDLQWIVDAYALTLSALILSSGIMSDRFGKKQIWNIGVIIFTIGSIICALSQNNLWLIIGRITQGIGGAALIPGAMAIIMMTFTDHHMRNKMVGIWSSSTAIALIVGPMMGGILVNYLGWSTIFSINIPIGLLIIILSTYAIRPEPKNPNISLDPLGQLLTMIMLGTLTFGLIELSQSPSLLFLLTIFAISLIAFILFILWESKVTTPLVPLSLFKSWEFSRNNIASFVIGFATYSNIFFLSLFFQNAQGYSAIETGFRLAPEFIAMGLFAMGYGKIAKHIKVQTLLLVAFVLIVISALIMAQFTPHSHYSIIAVSMFLMGIGMGISIPAVSLLTLKDAPKDKIGSVSSIMNAFRQTGMAISIALLGAIMTSSAIKALQSSFPNHKNIVDDAITQGIISVDISINHIQSAWAYGFNIAMFGAAISAMIVIICLFIKPTQTT</sequence>
<dbReference type="EMBL" id="BAABKE010000002">
    <property type="protein sequence ID" value="GAA5097030.1"/>
    <property type="molecule type" value="Genomic_DNA"/>
</dbReference>
<feature type="domain" description="Major facilitator superfamily (MFS) profile" evidence="9">
    <location>
        <begin position="8"/>
        <end position="481"/>
    </location>
</feature>
<feature type="transmembrane region" description="Helical" evidence="8">
    <location>
        <begin position="164"/>
        <end position="184"/>
    </location>
</feature>
<dbReference type="PANTHER" id="PTHR42718">
    <property type="entry name" value="MAJOR FACILITATOR SUPERFAMILY MULTIDRUG TRANSPORTER MFSC"/>
    <property type="match status" value="1"/>
</dbReference>
<comment type="subcellular location">
    <subcellularLocation>
        <location evidence="1">Cell membrane</location>
        <topology evidence="1">Multi-pass membrane protein</topology>
    </subcellularLocation>
</comment>
<proteinExistence type="inferred from homology"/>
<feature type="transmembrane region" description="Helical" evidence="8">
    <location>
        <begin position="136"/>
        <end position="158"/>
    </location>
</feature>
<feature type="transmembrane region" description="Helical" evidence="8">
    <location>
        <begin position="46"/>
        <end position="65"/>
    </location>
</feature>
<evidence type="ECO:0000256" key="7">
    <source>
        <dbReference type="ARBA" id="ARBA00023136"/>
    </source>
</evidence>
<dbReference type="Pfam" id="PF07690">
    <property type="entry name" value="MFS_1"/>
    <property type="match status" value="1"/>
</dbReference>
<feature type="transmembrane region" description="Helical" evidence="8">
    <location>
        <begin position="77"/>
        <end position="100"/>
    </location>
</feature>
<keyword evidence="4" id="KW-1003">Cell membrane</keyword>
<reference evidence="11" key="1">
    <citation type="journal article" date="2019" name="Int. J. Syst. Evol. Microbiol.">
        <title>The Global Catalogue of Microorganisms (GCM) 10K type strain sequencing project: providing services to taxonomists for standard genome sequencing and annotation.</title>
        <authorList>
            <consortium name="The Broad Institute Genomics Platform"/>
            <consortium name="The Broad Institute Genome Sequencing Center for Infectious Disease"/>
            <person name="Wu L."/>
            <person name="Ma J."/>
        </authorList>
    </citation>
    <scope>NUCLEOTIDE SEQUENCE [LARGE SCALE GENOMIC DNA]</scope>
    <source>
        <strain evidence="11">JCM 18424</strain>
    </source>
</reference>
<dbReference type="InterPro" id="IPR020846">
    <property type="entry name" value="MFS_dom"/>
</dbReference>
<dbReference type="CDD" id="cd17321">
    <property type="entry name" value="MFS_MMR_MDR_like"/>
    <property type="match status" value="1"/>
</dbReference>
<dbReference type="PROSITE" id="PS50850">
    <property type="entry name" value="MFS"/>
    <property type="match status" value="1"/>
</dbReference>
<keyword evidence="3" id="KW-0813">Transport</keyword>
<dbReference type="Gene3D" id="1.20.1250.20">
    <property type="entry name" value="MFS general substrate transporter like domains"/>
    <property type="match status" value="1"/>
</dbReference>
<dbReference type="PANTHER" id="PTHR42718:SF9">
    <property type="entry name" value="MAJOR FACILITATOR SUPERFAMILY MULTIDRUG TRANSPORTER MFSC"/>
    <property type="match status" value="1"/>
</dbReference>
<feature type="transmembrane region" description="Helical" evidence="8">
    <location>
        <begin position="266"/>
        <end position="286"/>
    </location>
</feature>
<comment type="similarity">
    <text evidence="2">Belongs to the major facilitator superfamily. EmrB family.</text>
</comment>
<feature type="transmembrane region" description="Helical" evidence="8">
    <location>
        <begin position="222"/>
        <end position="242"/>
    </location>
</feature>
<feature type="transmembrane region" description="Helical" evidence="8">
    <location>
        <begin position="351"/>
        <end position="377"/>
    </location>
</feature>
<feature type="transmembrane region" description="Helical" evidence="8">
    <location>
        <begin position="298"/>
        <end position="315"/>
    </location>
</feature>